<evidence type="ECO:0000256" key="1">
    <source>
        <dbReference type="SAM" id="SignalP"/>
    </source>
</evidence>
<accession>A0A7C9KI05</accession>
<dbReference type="EMBL" id="WIOL01000003">
    <property type="protein sequence ID" value="MQT17300.1"/>
    <property type="molecule type" value="Genomic_DNA"/>
</dbReference>
<feature type="chain" id="PRO_5028916290" description="DUF4136 domain-containing protein" evidence="1">
    <location>
        <begin position="25"/>
        <end position="185"/>
    </location>
</feature>
<sequence>MTTRTISFEGLPLTAMAAFALALAGCASTGSLPKTAADASAQPGVVGKTGWSRYQDTMFVRGIDRQTAFLAAKEGLAAASFVIKRGSEAEGSVVGSRGMTLYDWNVVAGVYFEAKPGGYQFSVVSQGSKDVGFWGDATARSWPQDIFRGIRTYIATESSITNPDKGIFEMRPAEGAISPVASPKP</sequence>
<name>A0A7C9KI05_9SPHN</name>
<dbReference type="PROSITE" id="PS51257">
    <property type="entry name" value="PROKAR_LIPOPROTEIN"/>
    <property type="match status" value="1"/>
</dbReference>
<feature type="signal peptide" evidence="1">
    <location>
        <begin position="1"/>
        <end position="24"/>
    </location>
</feature>
<evidence type="ECO:0008006" key="4">
    <source>
        <dbReference type="Google" id="ProtNLM"/>
    </source>
</evidence>
<dbReference type="RefSeq" id="WP_152577780.1">
    <property type="nucleotide sequence ID" value="NZ_JAATJI010000002.1"/>
</dbReference>
<dbReference type="AlphaFoldDB" id="A0A7C9KI05"/>
<gene>
    <name evidence="2" type="ORF">F3168_08490</name>
</gene>
<keyword evidence="1" id="KW-0732">Signal</keyword>
<keyword evidence="3" id="KW-1185">Reference proteome</keyword>
<dbReference type="Proteomes" id="UP000481327">
    <property type="component" value="Unassembled WGS sequence"/>
</dbReference>
<protein>
    <recommendedName>
        <fullName evidence="4">DUF4136 domain-containing protein</fullName>
    </recommendedName>
</protein>
<proteinExistence type="predicted"/>
<evidence type="ECO:0000313" key="2">
    <source>
        <dbReference type="EMBL" id="MQT17300.1"/>
    </source>
</evidence>
<organism evidence="2 3">
    <name type="scientific">Sandarakinorhabdus fusca</name>
    <dbReference type="NCBI Taxonomy" id="1439888"/>
    <lineage>
        <taxon>Bacteria</taxon>
        <taxon>Pseudomonadati</taxon>
        <taxon>Pseudomonadota</taxon>
        <taxon>Alphaproteobacteria</taxon>
        <taxon>Sphingomonadales</taxon>
        <taxon>Sphingosinicellaceae</taxon>
        <taxon>Sandarakinorhabdus</taxon>
    </lineage>
</organism>
<comment type="caution">
    <text evidence="2">The sequence shown here is derived from an EMBL/GenBank/DDBJ whole genome shotgun (WGS) entry which is preliminary data.</text>
</comment>
<reference evidence="2 3" key="1">
    <citation type="submission" date="2019-09" db="EMBL/GenBank/DDBJ databases">
        <title>Polymorphobacter sp. isolated from a lake in China.</title>
        <authorList>
            <person name="Liu Z."/>
        </authorList>
    </citation>
    <scope>NUCLEOTIDE SEQUENCE [LARGE SCALE GENOMIC DNA]</scope>
    <source>
        <strain evidence="2 3">D40P</strain>
    </source>
</reference>
<evidence type="ECO:0000313" key="3">
    <source>
        <dbReference type="Proteomes" id="UP000481327"/>
    </source>
</evidence>